<evidence type="ECO:0000256" key="6">
    <source>
        <dbReference type="SAM" id="Phobius"/>
    </source>
</evidence>
<feature type="transmembrane region" description="Helical" evidence="6">
    <location>
        <begin position="684"/>
        <end position="701"/>
    </location>
</feature>
<name>A0AAN7YEK4_9EURO</name>
<organism evidence="10 11">
    <name type="scientific">Lithohypha guttulata</name>
    <dbReference type="NCBI Taxonomy" id="1690604"/>
    <lineage>
        <taxon>Eukaryota</taxon>
        <taxon>Fungi</taxon>
        <taxon>Dikarya</taxon>
        <taxon>Ascomycota</taxon>
        <taxon>Pezizomycotina</taxon>
        <taxon>Eurotiomycetes</taxon>
        <taxon>Chaetothyriomycetidae</taxon>
        <taxon>Chaetothyriales</taxon>
        <taxon>Trichomeriaceae</taxon>
        <taxon>Lithohypha</taxon>
    </lineage>
</organism>
<dbReference type="AlphaFoldDB" id="A0AAN7YEK4"/>
<evidence type="ECO:0000313" key="11">
    <source>
        <dbReference type="Proteomes" id="UP001309876"/>
    </source>
</evidence>
<evidence type="ECO:0000256" key="3">
    <source>
        <dbReference type="ARBA" id="ARBA00022989"/>
    </source>
</evidence>
<dbReference type="EMBL" id="JAVRRJ010000006">
    <property type="protein sequence ID" value="KAK5083449.1"/>
    <property type="molecule type" value="Genomic_DNA"/>
</dbReference>
<feature type="region of interest" description="Disordered" evidence="5">
    <location>
        <begin position="993"/>
        <end position="1025"/>
    </location>
</feature>
<evidence type="ECO:0000313" key="10">
    <source>
        <dbReference type="EMBL" id="KAK5083449.1"/>
    </source>
</evidence>
<dbReference type="GO" id="GO:0016020">
    <property type="term" value="C:membrane"/>
    <property type="evidence" value="ECO:0007669"/>
    <property type="project" value="UniProtKB-SubCell"/>
</dbReference>
<dbReference type="Pfam" id="PF10337">
    <property type="entry name" value="ArAE_2_N"/>
    <property type="match status" value="1"/>
</dbReference>
<feature type="region of interest" description="Disordered" evidence="5">
    <location>
        <begin position="381"/>
        <end position="408"/>
    </location>
</feature>
<sequence>MASSGDGQKPNFFKRQWQKLEITPFFILLAIKGGLPATIALAAYQSYEFAEIYTTLGYIIAIMAQLSLTIQPRAKFVQSMLMNVFFICVGAATALLEIQCVIAARSTPPTGAMTGQSSAPETPVYDASACTVAAVWLFVEIFLVNTVKAVRPQLTISVIQYSIFTIVASVYAPMFPNMAAGMSFVRRLLISFLTGHAIGTGVSLFVLPVTSRGTVSKQLAGLMNLLKACIASQGAYLGSLSHDGQENEKEKAAAAKVRSTLTAASELLGKVKLELGFARKEIAFGKLSPEHFSGVFERVRSMYQPVMGMSAFLEMVQAVREHRLSAADTPEAEDALQAIQKLEIEEWNDVVNLTKESHLEHEKVLFTGLEHVSLQLELVKRPKSAEEHKNGDPEKNGGSTPRPGSAGFTKHFEQQLHRYQRQRNEIIQDWAEHKNLGLPQRFWPSSGEKPTLQREETRVMRRRLNQHQLYLILFLNFLSFSTGESILNLVKYADSLVDDGTTKKNRFIWPGMRRIHKLLMGGLTRSSQDETLTADVNGGGNIYLGDGFNQKKDPEHLPPTNIYENVTDRIRMASGMLKSDAAKFGFRAACAAMSIGVVGYLRATRPFFLQQRGLWALIMTAISMDPHAGQGIFGFVTRIGGTVVAMVASMTIWYMCNENHAGILVVFAIYMSCWTLFMIKKPQYAVVAMISSITVILIIGYELQVERIGIQVAESNGQEAYAIYVLAPYRLATVVIGIGVAFIWTYFPYPITTHGALRQDVGATLYILANFYSCVHTTLEARLKMGPAIHDLAPNHPINKLDKARTKTFGKVLLMLTGLRNHSNFARFEPPFGGRFPRETYTELTNSIRNVFTYLALITYSSQAYIRTPQGSNQEEIDEENEWLDEFRSFAADTKITSHEITTNLCLLSAAITNEQPLPPYLRSPRPFATGPKMDGVDPSILGVQHFAHPCYAAFAVGEVASAFVTAEMAKITKLIKQLVGEVDFSFHVVKTTDDGSSTSSTLWGSDTSLKAPNGNSSSKKSKGE</sequence>
<dbReference type="PANTHER" id="PTHR37994">
    <property type="entry name" value="ARAE_2_N DOMAIN-CONTAINING PROTEIN-RELATED"/>
    <property type="match status" value="1"/>
</dbReference>
<proteinExistence type="predicted"/>
<dbReference type="InterPro" id="IPR049453">
    <property type="entry name" value="Memb_transporter_dom"/>
</dbReference>
<evidence type="ECO:0000256" key="1">
    <source>
        <dbReference type="ARBA" id="ARBA00004141"/>
    </source>
</evidence>
<protein>
    <recommendedName>
        <fullName evidence="12">ER transporter 6TM N-terminal domain-containing protein</fullName>
    </recommendedName>
</protein>
<feature type="transmembrane region" description="Helical" evidence="6">
    <location>
        <begin position="188"/>
        <end position="209"/>
    </location>
</feature>
<accession>A0AAN7YEK4</accession>
<evidence type="ECO:0000259" key="8">
    <source>
        <dbReference type="Pfam" id="PF10337"/>
    </source>
</evidence>
<feature type="transmembrane region" description="Helical" evidence="6">
    <location>
        <begin position="50"/>
        <end position="68"/>
    </location>
</feature>
<dbReference type="PANTHER" id="PTHR37994:SF4">
    <property type="entry name" value="ER TRANSPORTER 6TM N-TERMINAL DOMAIN-CONTAINING PROTEIN-RELATED"/>
    <property type="match status" value="1"/>
</dbReference>
<keyword evidence="2 6" id="KW-0812">Transmembrane</keyword>
<feature type="transmembrane region" description="Helical" evidence="6">
    <location>
        <begin position="632"/>
        <end position="654"/>
    </location>
</feature>
<keyword evidence="11" id="KW-1185">Reference proteome</keyword>
<gene>
    <name evidence="10" type="ORF">LTR05_005951</name>
</gene>
<dbReference type="InterPro" id="IPR018823">
    <property type="entry name" value="ArAE_2_N"/>
</dbReference>
<evidence type="ECO:0000259" key="9">
    <source>
        <dbReference type="Pfam" id="PF13515"/>
    </source>
</evidence>
<evidence type="ECO:0000259" key="7">
    <source>
        <dbReference type="Pfam" id="PF10334"/>
    </source>
</evidence>
<dbReference type="Proteomes" id="UP001309876">
    <property type="component" value="Unassembled WGS sequence"/>
</dbReference>
<dbReference type="InterPro" id="IPR018820">
    <property type="entry name" value="BRE4-related_DUF2421"/>
</dbReference>
<evidence type="ECO:0008006" key="12">
    <source>
        <dbReference type="Google" id="ProtNLM"/>
    </source>
</evidence>
<feature type="transmembrane region" description="Helical" evidence="6">
    <location>
        <begin position="22"/>
        <end position="44"/>
    </location>
</feature>
<feature type="transmembrane region" description="Helical" evidence="6">
    <location>
        <begin position="156"/>
        <end position="176"/>
    </location>
</feature>
<feature type="transmembrane region" description="Helical" evidence="6">
    <location>
        <begin position="584"/>
        <end position="603"/>
    </location>
</feature>
<feature type="domain" description="DUF2421" evidence="7">
    <location>
        <begin position="748"/>
        <end position="982"/>
    </location>
</feature>
<comment type="subcellular location">
    <subcellularLocation>
        <location evidence="1">Membrane</location>
        <topology evidence="1">Multi-pass membrane protein</topology>
    </subcellularLocation>
</comment>
<comment type="caution">
    <text evidence="10">The sequence shown here is derived from an EMBL/GenBank/DDBJ whole genome shotgun (WGS) entry which is preliminary data.</text>
</comment>
<reference evidence="10 11" key="1">
    <citation type="submission" date="2023-08" db="EMBL/GenBank/DDBJ databases">
        <title>Black Yeasts Isolated from many extreme environments.</title>
        <authorList>
            <person name="Coleine C."/>
            <person name="Stajich J.E."/>
            <person name="Selbmann L."/>
        </authorList>
    </citation>
    <scope>NUCLEOTIDE SEQUENCE [LARGE SCALE GENOMIC DNA]</scope>
    <source>
        <strain evidence="10 11">CCFEE 5910</strain>
    </source>
</reference>
<feature type="domain" description="Putative ER transporter 6TM N-terminal" evidence="8">
    <location>
        <begin position="57"/>
        <end position="337"/>
    </location>
</feature>
<evidence type="ECO:0000256" key="2">
    <source>
        <dbReference type="ARBA" id="ARBA00022692"/>
    </source>
</evidence>
<feature type="compositionally biased region" description="Low complexity" evidence="5">
    <location>
        <begin position="995"/>
        <end position="1010"/>
    </location>
</feature>
<evidence type="ECO:0000256" key="5">
    <source>
        <dbReference type="SAM" id="MobiDB-lite"/>
    </source>
</evidence>
<feature type="transmembrane region" description="Helical" evidence="6">
    <location>
        <begin position="124"/>
        <end position="144"/>
    </location>
</feature>
<keyword evidence="4 6" id="KW-0472">Membrane</keyword>
<feature type="transmembrane region" description="Helical" evidence="6">
    <location>
        <begin position="80"/>
        <end position="104"/>
    </location>
</feature>
<dbReference type="Pfam" id="PF13515">
    <property type="entry name" value="FUSC_2"/>
    <property type="match status" value="1"/>
</dbReference>
<feature type="transmembrane region" description="Helical" evidence="6">
    <location>
        <begin position="721"/>
        <end position="747"/>
    </location>
</feature>
<feature type="transmembrane region" description="Helical" evidence="6">
    <location>
        <begin position="660"/>
        <end position="677"/>
    </location>
</feature>
<dbReference type="Pfam" id="PF10334">
    <property type="entry name" value="BRE4"/>
    <property type="match status" value="1"/>
</dbReference>
<evidence type="ECO:0000256" key="4">
    <source>
        <dbReference type="ARBA" id="ARBA00023136"/>
    </source>
</evidence>
<feature type="domain" description="Integral membrane bound transporter" evidence="9">
    <location>
        <begin position="608"/>
        <end position="744"/>
    </location>
</feature>
<keyword evidence="3 6" id="KW-1133">Transmembrane helix</keyword>
<feature type="compositionally biased region" description="Basic and acidic residues" evidence="5">
    <location>
        <begin position="381"/>
        <end position="395"/>
    </location>
</feature>